<dbReference type="EMBL" id="CAJOBZ010000070">
    <property type="protein sequence ID" value="CAF4947527.1"/>
    <property type="molecule type" value="Genomic_DNA"/>
</dbReference>
<feature type="region of interest" description="Disordered" evidence="1">
    <location>
        <begin position="155"/>
        <end position="178"/>
    </location>
</feature>
<proteinExistence type="predicted"/>
<feature type="compositionally biased region" description="Polar residues" evidence="1">
    <location>
        <begin position="21"/>
        <end position="38"/>
    </location>
</feature>
<reference evidence="2" key="1">
    <citation type="submission" date="2021-02" db="EMBL/GenBank/DDBJ databases">
        <authorList>
            <person name="Steward A R."/>
        </authorList>
    </citation>
    <scope>NUCLEOTIDE SEQUENCE</scope>
</reference>
<protein>
    <recommendedName>
        <fullName evidence="4">BESS domain-containing protein</fullName>
    </recommendedName>
</protein>
<evidence type="ECO:0000256" key="1">
    <source>
        <dbReference type="SAM" id="MobiDB-lite"/>
    </source>
</evidence>
<name>A0A821Y2H6_9NEOP</name>
<gene>
    <name evidence="2" type="ORF">PMACD_LOCUS15333</name>
</gene>
<sequence length="261" mass="28920">MGSGTVLAELKFDAIAKSGARKSTPNIAPNTQEASVSESNDEEFTVPRTTSRNKRKLKDPLLRAVDALEKVSSQHFSNNSGDDEFDLFGRTIAQQLRQLPLEAALETEEVILATIRQQRIKLLKQTSLSLRGTSSSMSDCMKSNRTITITIPENQQVAQSSSESESIPATSTATNNDAEDEYYTYNEDILSQAVASVSEDMTPQDLKIVSNYDKERTEPKCHYILTGPDRAKRLPGSRDCLNRIPRPRNAKGDRRNSPAIL</sequence>
<feature type="region of interest" description="Disordered" evidence="1">
    <location>
        <begin position="234"/>
        <end position="261"/>
    </location>
</feature>
<evidence type="ECO:0000313" key="2">
    <source>
        <dbReference type="EMBL" id="CAF4947527.1"/>
    </source>
</evidence>
<dbReference type="AlphaFoldDB" id="A0A821Y2H6"/>
<organism evidence="2 3">
    <name type="scientific">Pieris macdunnoughi</name>
    <dbReference type="NCBI Taxonomy" id="345717"/>
    <lineage>
        <taxon>Eukaryota</taxon>
        <taxon>Metazoa</taxon>
        <taxon>Ecdysozoa</taxon>
        <taxon>Arthropoda</taxon>
        <taxon>Hexapoda</taxon>
        <taxon>Insecta</taxon>
        <taxon>Pterygota</taxon>
        <taxon>Neoptera</taxon>
        <taxon>Endopterygota</taxon>
        <taxon>Lepidoptera</taxon>
        <taxon>Glossata</taxon>
        <taxon>Ditrysia</taxon>
        <taxon>Papilionoidea</taxon>
        <taxon>Pieridae</taxon>
        <taxon>Pierinae</taxon>
        <taxon>Pieris</taxon>
    </lineage>
</organism>
<accession>A0A821Y2H6</accession>
<feature type="compositionally biased region" description="Basic and acidic residues" evidence="1">
    <location>
        <begin position="250"/>
        <end position="261"/>
    </location>
</feature>
<dbReference type="Proteomes" id="UP000663880">
    <property type="component" value="Unassembled WGS sequence"/>
</dbReference>
<comment type="caution">
    <text evidence="2">The sequence shown here is derived from an EMBL/GenBank/DDBJ whole genome shotgun (WGS) entry which is preliminary data.</text>
</comment>
<keyword evidence="3" id="KW-1185">Reference proteome</keyword>
<dbReference type="OrthoDB" id="8190343at2759"/>
<evidence type="ECO:0008006" key="4">
    <source>
        <dbReference type="Google" id="ProtNLM"/>
    </source>
</evidence>
<feature type="region of interest" description="Disordered" evidence="1">
    <location>
        <begin position="18"/>
        <end position="57"/>
    </location>
</feature>
<feature type="compositionally biased region" description="Low complexity" evidence="1">
    <location>
        <begin position="155"/>
        <end position="174"/>
    </location>
</feature>
<evidence type="ECO:0000313" key="3">
    <source>
        <dbReference type="Proteomes" id="UP000663880"/>
    </source>
</evidence>